<sequence length="341" mass="37069">MGLIANPVIPDAQCTLQSCSLLQAHYQYLPSLAGNALYVGIFGLLLAFQIIFGWRARTWGFLGGMFGGLVLEVIGYIGRIQMHSNPFIDGPFLMSLVTLTIAPAFLSASIYLCLSRIVVVYGEDLSRFRPRTYTLTFITCDFISLVLQAAGGAIASGANTPSQTQMGINIMIAGLSFQVFSLALFMVLTAEFAWRVSRSPARLNASFERLRETRIFTAFLGCLGLATLCIFIRSCFRVAELSGGFHGALANQQVTFMILEGAMIIVAVGALTACHPLFAFQGRWADAGWSLRGNVVSGKVMSVESLGQGELELGRVAGLSYERRSQIEDEEVRKSLRSQGT</sequence>
<evidence type="ECO:0000256" key="5">
    <source>
        <dbReference type="SAM" id="Phobius"/>
    </source>
</evidence>
<proteinExistence type="predicted"/>
<dbReference type="GO" id="GO:0000324">
    <property type="term" value="C:fungal-type vacuole"/>
    <property type="evidence" value="ECO:0007669"/>
    <property type="project" value="TreeGrafter"/>
</dbReference>
<feature type="transmembrane region" description="Helical" evidence="5">
    <location>
        <begin position="92"/>
        <end position="114"/>
    </location>
</feature>
<keyword evidence="4 5" id="KW-0472">Membrane</keyword>
<accession>A0A8E2ERH4</accession>
<evidence type="ECO:0000256" key="1">
    <source>
        <dbReference type="ARBA" id="ARBA00004141"/>
    </source>
</evidence>
<dbReference type="PANTHER" id="PTHR31465">
    <property type="entry name" value="PROTEIN RTA1-RELATED"/>
    <property type="match status" value="1"/>
</dbReference>
<evidence type="ECO:0000256" key="4">
    <source>
        <dbReference type="ARBA" id="ARBA00023136"/>
    </source>
</evidence>
<dbReference type="GO" id="GO:0005886">
    <property type="term" value="C:plasma membrane"/>
    <property type="evidence" value="ECO:0007669"/>
    <property type="project" value="TreeGrafter"/>
</dbReference>
<feature type="transmembrane region" description="Helical" evidence="5">
    <location>
        <begin position="254"/>
        <end position="274"/>
    </location>
</feature>
<dbReference type="Proteomes" id="UP000250140">
    <property type="component" value="Unassembled WGS sequence"/>
</dbReference>
<dbReference type="PANTHER" id="PTHR31465:SF9">
    <property type="entry name" value="SPHINGOID LONG-CHAIN BASE TRANSPORTER RSB1"/>
    <property type="match status" value="1"/>
</dbReference>
<reference evidence="6 7" key="1">
    <citation type="journal article" date="2016" name="Nat. Commun.">
        <title>Ectomycorrhizal ecology is imprinted in the genome of the dominant symbiotic fungus Cenococcum geophilum.</title>
        <authorList>
            <consortium name="DOE Joint Genome Institute"/>
            <person name="Peter M."/>
            <person name="Kohler A."/>
            <person name="Ohm R.A."/>
            <person name="Kuo A."/>
            <person name="Krutzmann J."/>
            <person name="Morin E."/>
            <person name="Arend M."/>
            <person name="Barry K.W."/>
            <person name="Binder M."/>
            <person name="Choi C."/>
            <person name="Clum A."/>
            <person name="Copeland A."/>
            <person name="Grisel N."/>
            <person name="Haridas S."/>
            <person name="Kipfer T."/>
            <person name="LaButti K."/>
            <person name="Lindquist E."/>
            <person name="Lipzen A."/>
            <person name="Maire R."/>
            <person name="Meier B."/>
            <person name="Mihaltcheva S."/>
            <person name="Molinier V."/>
            <person name="Murat C."/>
            <person name="Poggeler S."/>
            <person name="Quandt C.A."/>
            <person name="Sperisen C."/>
            <person name="Tritt A."/>
            <person name="Tisserant E."/>
            <person name="Crous P.W."/>
            <person name="Henrissat B."/>
            <person name="Nehls U."/>
            <person name="Egli S."/>
            <person name="Spatafora J.W."/>
            <person name="Grigoriev I.V."/>
            <person name="Martin F.M."/>
        </authorList>
    </citation>
    <scope>NUCLEOTIDE SEQUENCE [LARGE SCALE GENOMIC DNA]</scope>
    <source>
        <strain evidence="6 7">CBS 207.34</strain>
    </source>
</reference>
<protein>
    <submittedName>
        <fullName evidence="6">Putative RTA1 domain protein</fullName>
    </submittedName>
</protein>
<feature type="transmembrane region" description="Helical" evidence="5">
    <location>
        <begin position="61"/>
        <end position="80"/>
    </location>
</feature>
<evidence type="ECO:0000313" key="7">
    <source>
        <dbReference type="Proteomes" id="UP000250140"/>
    </source>
</evidence>
<evidence type="ECO:0000256" key="3">
    <source>
        <dbReference type="ARBA" id="ARBA00022989"/>
    </source>
</evidence>
<dbReference type="OrthoDB" id="4521223at2759"/>
<name>A0A8E2ERH4_9PEZI</name>
<feature type="transmembrane region" description="Helical" evidence="5">
    <location>
        <begin position="170"/>
        <end position="194"/>
    </location>
</feature>
<organism evidence="6 7">
    <name type="scientific">Glonium stellatum</name>
    <dbReference type="NCBI Taxonomy" id="574774"/>
    <lineage>
        <taxon>Eukaryota</taxon>
        <taxon>Fungi</taxon>
        <taxon>Dikarya</taxon>
        <taxon>Ascomycota</taxon>
        <taxon>Pezizomycotina</taxon>
        <taxon>Dothideomycetes</taxon>
        <taxon>Pleosporomycetidae</taxon>
        <taxon>Gloniales</taxon>
        <taxon>Gloniaceae</taxon>
        <taxon>Glonium</taxon>
    </lineage>
</organism>
<dbReference type="Pfam" id="PF04479">
    <property type="entry name" value="RTA1"/>
    <property type="match status" value="1"/>
</dbReference>
<keyword evidence="7" id="KW-1185">Reference proteome</keyword>
<comment type="subcellular location">
    <subcellularLocation>
        <location evidence="1">Membrane</location>
        <topology evidence="1">Multi-pass membrane protein</topology>
    </subcellularLocation>
</comment>
<dbReference type="EMBL" id="KV750723">
    <property type="protein sequence ID" value="OCL03471.1"/>
    <property type="molecule type" value="Genomic_DNA"/>
</dbReference>
<dbReference type="InterPro" id="IPR007568">
    <property type="entry name" value="RTA1"/>
</dbReference>
<feature type="transmembrane region" description="Helical" evidence="5">
    <location>
        <begin position="135"/>
        <end position="158"/>
    </location>
</feature>
<keyword evidence="2 5" id="KW-0812">Transmembrane</keyword>
<evidence type="ECO:0000313" key="6">
    <source>
        <dbReference type="EMBL" id="OCL03471.1"/>
    </source>
</evidence>
<feature type="transmembrane region" description="Helical" evidence="5">
    <location>
        <begin position="36"/>
        <end position="54"/>
    </location>
</feature>
<feature type="transmembrane region" description="Helical" evidence="5">
    <location>
        <begin position="215"/>
        <end position="234"/>
    </location>
</feature>
<evidence type="ECO:0000256" key="2">
    <source>
        <dbReference type="ARBA" id="ARBA00022692"/>
    </source>
</evidence>
<gene>
    <name evidence="6" type="ORF">AOQ84DRAFT_147450</name>
</gene>
<dbReference type="AlphaFoldDB" id="A0A8E2ERH4"/>
<keyword evidence="3 5" id="KW-1133">Transmembrane helix</keyword>